<organism evidence="5">
    <name type="scientific">Triticum aestivum</name>
    <name type="common">Wheat</name>
    <dbReference type="NCBI Taxonomy" id="4565"/>
    <lineage>
        <taxon>Eukaryota</taxon>
        <taxon>Viridiplantae</taxon>
        <taxon>Streptophyta</taxon>
        <taxon>Embryophyta</taxon>
        <taxon>Tracheophyta</taxon>
        <taxon>Spermatophyta</taxon>
        <taxon>Magnoliopsida</taxon>
        <taxon>Liliopsida</taxon>
        <taxon>Poales</taxon>
        <taxon>Poaceae</taxon>
        <taxon>BOP clade</taxon>
        <taxon>Pooideae</taxon>
        <taxon>Triticodae</taxon>
        <taxon>Triticeae</taxon>
        <taxon>Triticinae</taxon>
        <taxon>Triticum</taxon>
    </lineage>
</organism>
<dbReference type="STRING" id="4565.A0A3B6PMG3"/>
<keyword evidence="3" id="KW-0378">Hydrolase</keyword>
<dbReference type="SMR" id="A0A3B6PMG3"/>
<dbReference type="InterPro" id="IPR003653">
    <property type="entry name" value="Peptidase_C48_C"/>
</dbReference>
<dbReference type="PROSITE" id="PS50600">
    <property type="entry name" value="ULP_PROTEASE"/>
    <property type="match status" value="1"/>
</dbReference>
<dbReference type="PANTHER" id="PTHR36479">
    <property type="entry name" value="ULP_PROTEASE DOMAIN-CONTAINING PROTEIN"/>
    <property type="match status" value="1"/>
</dbReference>
<accession>A0A3B6PMG3</accession>
<dbReference type="GO" id="GO:0008234">
    <property type="term" value="F:cysteine-type peptidase activity"/>
    <property type="evidence" value="ECO:0007669"/>
    <property type="project" value="InterPro"/>
</dbReference>
<dbReference type="InterPro" id="IPR038765">
    <property type="entry name" value="Papain-like_cys_pep_sf"/>
</dbReference>
<dbReference type="AlphaFoldDB" id="A0A3B6PMG3"/>
<name>A0A3B6PMG3_WHEAT</name>
<dbReference type="Gramene" id="TraesCS6B02G297200.1">
    <property type="protein sequence ID" value="TraesCS6B02G297200.1"/>
    <property type="gene ID" value="TraesCS6B02G297200"/>
</dbReference>
<dbReference type="SUPFAM" id="SSF54001">
    <property type="entry name" value="Cysteine proteinases"/>
    <property type="match status" value="1"/>
</dbReference>
<keyword evidence="2" id="KW-0645">Protease</keyword>
<evidence type="ECO:0000313" key="6">
    <source>
        <dbReference type="Proteomes" id="UP000019116"/>
    </source>
</evidence>
<sequence>MAKVPAVKNTKAKKQKVDAAAAMYEKYVKHGKPLRRSHANEQVTPFIKMGGFYIGYKKFLVCFKPRGDMNDEVMSLCIEMNNMTSRAASGTNRKKYMFSVHAGMLLKQDPTTFQPAKLIPELERAVTKFKANKYDLLFFTIVHDKHWIIVCANLLYKQWNVFDSIHSKGKQSPLKKQANNLITNFAALAQEYSQFNVDVGSFARVDLEDYPKQDNLCDCGFFGLKYVENFDGKSMKEFNQEDVARYRMDVVHNLCTHPMNNAPMERAFKEELAA</sequence>
<evidence type="ECO:0000256" key="1">
    <source>
        <dbReference type="ARBA" id="ARBA00005234"/>
    </source>
</evidence>
<dbReference type="EnsemblPlants" id="TraesCS6B02G297200.1">
    <property type="protein sequence ID" value="TraesCS6B02G297200.1"/>
    <property type="gene ID" value="TraesCS6B02G297200"/>
</dbReference>
<comment type="similarity">
    <text evidence="1">Belongs to the peptidase C48 family.</text>
</comment>
<dbReference type="Gramene" id="TraesRN6B0100834100.1">
    <property type="protein sequence ID" value="TraesRN6B0100834100.1"/>
    <property type="gene ID" value="TraesRN6B0100834100"/>
</dbReference>
<reference evidence="5" key="2">
    <citation type="submission" date="2018-10" db="UniProtKB">
        <authorList>
            <consortium name="EnsemblPlants"/>
        </authorList>
    </citation>
    <scope>IDENTIFICATION</scope>
</reference>
<proteinExistence type="inferred from homology"/>
<keyword evidence="6" id="KW-1185">Reference proteome</keyword>
<dbReference type="Gramene" id="TraesCS6B03G0855600.1">
    <property type="protein sequence ID" value="TraesCS6B03G0855600.1.CDS"/>
    <property type="gene ID" value="TraesCS6B03G0855600"/>
</dbReference>
<evidence type="ECO:0000259" key="4">
    <source>
        <dbReference type="PROSITE" id="PS50600"/>
    </source>
</evidence>
<dbReference type="Gene3D" id="3.40.395.10">
    <property type="entry name" value="Adenoviral Proteinase, Chain A"/>
    <property type="match status" value="1"/>
</dbReference>
<dbReference type="PANTHER" id="PTHR36479:SF10">
    <property type="entry name" value="UBIQUITIN-LIKE PROTEASE FAMILY PROFILE DOMAIN-CONTAINING PROTEIN"/>
    <property type="match status" value="1"/>
</dbReference>
<reference evidence="5" key="1">
    <citation type="submission" date="2018-08" db="EMBL/GenBank/DDBJ databases">
        <authorList>
            <person name="Rossello M."/>
        </authorList>
    </citation>
    <scope>NUCLEOTIDE SEQUENCE [LARGE SCALE GENOMIC DNA]</scope>
    <source>
        <strain evidence="5">cv. Chinese Spring</strain>
    </source>
</reference>
<dbReference type="Proteomes" id="UP000019116">
    <property type="component" value="Chromosome 6B"/>
</dbReference>
<protein>
    <recommendedName>
        <fullName evidence="4">Ubiquitin-like protease family profile domain-containing protein</fullName>
    </recommendedName>
</protein>
<dbReference type="GO" id="GO:0006508">
    <property type="term" value="P:proteolysis"/>
    <property type="evidence" value="ECO:0007669"/>
    <property type="project" value="UniProtKB-KW"/>
</dbReference>
<evidence type="ECO:0000313" key="5">
    <source>
        <dbReference type="EnsemblPlants" id="TraesCS6B02G297200.1"/>
    </source>
</evidence>
<dbReference type="OMA" id="DMNDEIM"/>
<evidence type="ECO:0000256" key="2">
    <source>
        <dbReference type="ARBA" id="ARBA00022670"/>
    </source>
</evidence>
<feature type="domain" description="Ubiquitin-like protease family profile" evidence="4">
    <location>
        <begin position="52"/>
        <end position="230"/>
    </location>
</feature>
<dbReference type="Pfam" id="PF02902">
    <property type="entry name" value="Peptidase_C48"/>
    <property type="match status" value="1"/>
</dbReference>
<evidence type="ECO:0000256" key="3">
    <source>
        <dbReference type="ARBA" id="ARBA00022801"/>
    </source>
</evidence>